<evidence type="ECO:0000313" key="4">
    <source>
        <dbReference type="RefSeq" id="XP_022303335.1"/>
    </source>
</evidence>
<evidence type="ECO:0000256" key="2">
    <source>
        <dbReference type="SAM" id="SignalP"/>
    </source>
</evidence>
<dbReference type="OrthoDB" id="10602898at2759"/>
<accession>A0A8B8BIZ6</accession>
<sequence>MVKPVDVTVVLLCCLHRFSFVYTANCESNGKYESGQCCAEWSNASNKTICARCEIGFHGPLCDLACRYPSYGKLCQSSCDCKEMDCHHSHGCRKATEDATFKVTVQLTGFTATTENVINRNYTVENQTVQGIHIRPKVKENFFVFAAIGVAVIAFFLFVMLLYFRFVQKKTPNPTPVDFW</sequence>
<keyword evidence="1" id="KW-1133">Transmembrane helix</keyword>
<keyword evidence="1" id="KW-0472">Membrane</keyword>
<reference evidence="4" key="1">
    <citation type="submission" date="2025-08" db="UniProtKB">
        <authorList>
            <consortium name="RefSeq"/>
        </authorList>
    </citation>
    <scope>IDENTIFICATION</scope>
    <source>
        <tissue evidence="4">Whole sample</tissue>
    </source>
</reference>
<keyword evidence="3" id="KW-1185">Reference proteome</keyword>
<dbReference type="AlphaFoldDB" id="A0A8B8BIZ6"/>
<evidence type="ECO:0000256" key="1">
    <source>
        <dbReference type="SAM" id="Phobius"/>
    </source>
</evidence>
<keyword evidence="2" id="KW-0732">Signal</keyword>
<dbReference type="RefSeq" id="XP_022303335.1">
    <property type="nucleotide sequence ID" value="XM_022447627.1"/>
</dbReference>
<organism evidence="3 4">
    <name type="scientific">Crassostrea virginica</name>
    <name type="common">Eastern oyster</name>
    <dbReference type="NCBI Taxonomy" id="6565"/>
    <lineage>
        <taxon>Eukaryota</taxon>
        <taxon>Metazoa</taxon>
        <taxon>Spiralia</taxon>
        <taxon>Lophotrochozoa</taxon>
        <taxon>Mollusca</taxon>
        <taxon>Bivalvia</taxon>
        <taxon>Autobranchia</taxon>
        <taxon>Pteriomorphia</taxon>
        <taxon>Ostreida</taxon>
        <taxon>Ostreoidea</taxon>
        <taxon>Ostreidae</taxon>
        <taxon>Crassostrea</taxon>
    </lineage>
</organism>
<gene>
    <name evidence="4" type="primary">LOC111110948</name>
</gene>
<dbReference type="Gene3D" id="2.170.300.10">
    <property type="entry name" value="Tie2 ligand-binding domain superfamily"/>
    <property type="match status" value="1"/>
</dbReference>
<feature type="transmembrane region" description="Helical" evidence="1">
    <location>
        <begin position="142"/>
        <end position="164"/>
    </location>
</feature>
<dbReference type="KEGG" id="cvn:111110948"/>
<evidence type="ECO:0000313" key="3">
    <source>
        <dbReference type="Proteomes" id="UP000694844"/>
    </source>
</evidence>
<name>A0A8B8BIZ6_CRAVI</name>
<dbReference type="Proteomes" id="UP000694844">
    <property type="component" value="Chromosome 9"/>
</dbReference>
<feature type="signal peptide" evidence="2">
    <location>
        <begin position="1"/>
        <end position="23"/>
    </location>
</feature>
<feature type="chain" id="PRO_5034900578" evidence="2">
    <location>
        <begin position="24"/>
        <end position="180"/>
    </location>
</feature>
<protein>
    <submittedName>
        <fullName evidence="4">Uncharacterized protein LOC111110948</fullName>
    </submittedName>
</protein>
<dbReference type="GeneID" id="111110948"/>
<keyword evidence="1" id="KW-0812">Transmembrane</keyword>
<proteinExistence type="predicted"/>